<proteinExistence type="predicted"/>
<accession>G2QP89</accession>
<dbReference type="GeneID" id="11506698"/>
<dbReference type="OrthoDB" id="4802432at2759"/>
<dbReference type="Proteomes" id="UP000007322">
    <property type="component" value="Chromosome 7"/>
</dbReference>
<evidence type="ECO:0000256" key="1">
    <source>
        <dbReference type="SAM" id="MobiDB-lite"/>
    </source>
</evidence>
<organism evidence="2 3">
    <name type="scientific">Thermothelomyces thermophilus (strain ATCC 42464 / BCRC 31852 / DSM 1799)</name>
    <name type="common">Sporotrichum thermophile</name>
    <dbReference type="NCBI Taxonomy" id="573729"/>
    <lineage>
        <taxon>Eukaryota</taxon>
        <taxon>Fungi</taxon>
        <taxon>Dikarya</taxon>
        <taxon>Ascomycota</taxon>
        <taxon>Pezizomycotina</taxon>
        <taxon>Sordariomycetes</taxon>
        <taxon>Sordariomycetidae</taxon>
        <taxon>Sordariales</taxon>
        <taxon>Chaetomiaceae</taxon>
        <taxon>Thermothelomyces</taxon>
    </lineage>
</organism>
<dbReference type="VEuPathDB" id="FungiDB:MYCTH_2311520"/>
<evidence type="ECO:0000313" key="2">
    <source>
        <dbReference type="EMBL" id="AEO61402.1"/>
    </source>
</evidence>
<dbReference type="EMBL" id="CP003008">
    <property type="protein sequence ID" value="AEO61402.1"/>
    <property type="molecule type" value="Genomic_DNA"/>
</dbReference>
<dbReference type="InParanoid" id="G2QP89"/>
<dbReference type="KEGG" id="mtm:MYCTH_2311520"/>
<dbReference type="HOGENOM" id="CLU_1971996_0_0_1"/>
<dbReference type="AlphaFoldDB" id="G2QP89"/>
<dbReference type="RefSeq" id="XP_003666647.1">
    <property type="nucleotide sequence ID" value="XM_003666599.1"/>
</dbReference>
<protein>
    <submittedName>
        <fullName evidence="2">Uncharacterized protein</fullName>
    </submittedName>
</protein>
<evidence type="ECO:0000313" key="3">
    <source>
        <dbReference type="Proteomes" id="UP000007322"/>
    </source>
</evidence>
<reference evidence="2 3" key="1">
    <citation type="journal article" date="2011" name="Nat. Biotechnol.">
        <title>Comparative genomic analysis of the thermophilic biomass-degrading fungi Myceliophthora thermophila and Thielavia terrestris.</title>
        <authorList>
            <person name="Berka R.M."/>
            <person name="Grigoriev I.V."/>
            <person name="Otillar R."/>
            <person name="Salamov A."/>
            <person name="Grimwood J."/>
            <person name="Reid I."/>
            <person name="Ishmael N."/>
            <person name="John T."/>
            <person name="Darmond C."/>
            <person name="Moisan M.-C."/>
            <person name="Henrissat B."/>
            <person name="Coutinho P.M."/>
            <person name="Lombard V."/>
            <person name="Natvig D.O."/>
            <person name="Lindquist E."/>
            <person name="Schmutz J."/>
            <person name="Lucas S."/>
            <person name="Harris P."/>
            <person name="Powlowski J."/>
            <person name="Bellemare A."/>
            <person name="Taylor D."/>
            <person name="Butler G."/>
            <person name="de Vries R.P."/>
            <person name="Allijn I.E."/>
            <person name="van den Brink J."/>
            <person name="Ushinsky S."/>
            <person name="Storms R."/>
            <person name="Powell A.J."/>
            <person name="Paulsen I.T."/>
            <person name="Elbourne L.D.H."/>
            <person name="Baker S.E."/>
            <person name="Magnuson J."/>
            <person name="LaBoissiere S."/>
            <person name="Clutterbuck A.J."/>
            <person name="Martinez D."/>
            <person name="Wogulis M."/>
            <person name="de Leon A.L."/>
            <person name="Rey M.W."/>
            <person name="Tsang A."/>
        </authorList>
    </citation>
    <scope>NUCLEOTIDE SEQUENCE [LARGE SCALE GENOMIC DNA]</scope>
    <source>
        <strain evidence="3">ATCC 42464 / BCRC 31852 / DSM 1799</strain>
    </source>
</reference>
<gene>
    <name evidence="2" type="ORF">MYCTH_2311520</name>
</gene>
<sequence length="127" mass="14324">MVLWSISYSGDGFTLEISIHSPSDREHAFSSFDFDAVLDSGTLPNSEPSGSGPPRPAYDRDHNPRWARKVGAIRRLFGRGAMPVEFSCMLPPVEIINRLVVRRQTRRRMTPTGYARTPEPNLFLMGF</sequence>
<keyword evidence="3" id="KW-1185">Reference proteome</keyword>
<feature type="region of interest" description="Disordered" evidence="1">
    <location>
        <begin position="40"/>
        <end position="63"/>
    </location>
</feature>
<name>G2QP89_THET4</name>